<accession>A0AB35L2G0</accession>
<evidence type="ECO:0000313" key="3">
    <source>
        <dbReference type="Proteomes" id="UP001159292"/>
    </source>
</evidence>
<proteinExistence type="predicted"/>
<feature type="transmembrane region" description="Helical" evidence="1">
    <location>
        <begin position="66"/>
        <end position="83"/>
    </location>
</feature>
<evidence type="ECO:0000256" key="1">
    <source>
        <dbReference type="SAM" id="Phobius"/>
    </source>
</evidence>
<dbReference type="Proteomes" id="UP001159292">
    <property type="component" value="Unassembled WGS sequence"/>
</dbReference>
<reference evidence="2" key="1">
    <citation type="submission" date="2022-09" db="EMBL/GenBank/DDBJ databases">
        <title>Intensive care unit water sources are persistently colonized with multi-drug resistant bacteria and are the site of extensive horizontal gene transfer of antibiotic resistance genes.</title>
        <authorList>
            <person name="Diorio-Toth L."/>
        </authorList>
    </citation>
    <scope>NUCLEOTIDE SEQUENCE</scope>
    <source>
        <strain evidence="2">GD04000</strain>
    </source>
</reference>
<protein>
    <submittedName>
        <fullName evidence="2">Uncharacterized protein</fullName>
    </submittedName>
</protein>
<sequence length="95" mass="10492">MKIPFPLEQKDFFIYWVMAGCLLFAAGSAFVSLQFAIVFLATSIIGLPALLLYFTQKTRGVAGSFVKLLSLLIYLFVAESVIMPEFTNAILGFVT</sequence>
<dbReference type="AlphaFoldDB" id="A0AB35L2G0"/>
<feature type="transmembrane region" description="Helical" evidence="1">
    <location>
        <begin position="12"/>
        <end position="30"/>
    </location>
</feature>
<dbReference type="RefSeq" id="WP_257597650.1">
    <property type="nucleotide sequence ID" value="NZ_JANKBU010000013.1"/>
</dbReference>
<keyword evidence="1" id="KW-0472">Membrane</keyword>
<feature type="transmembrane region" description="Helical" evidence="1">
    <location>
        <begin position="36"/>
        <end position="54"/>
    </location>
</feature>
<name>A0AB35L2G0_ECTOL</name>
<keyword evidence="1" id="KW-1133">Transmembrane helix</keyword>
<keyword evidence="1" id="KW-0812">Transmembrane</keyword>
<organism evidence="2 3">
    <name type="scientific">Ectopseudomonas oleovorans</name>
    <name type="common">Pseudomonas oleovorans</name>
    <dbReference type="NCBI Taxonomy" id="301"/>
    <lineage>
        <taxon>Bacteria</taxon>
        <taxon>Pseudomonadati</taxon>
        <taxon>Pseudomonadota</taxon>
        <taxon>Gammaproteobacteria</taxon>
        <taxon>Pseudomonadales</taxon>
        <taxon>Pseudomonadaceae</taxon>
        <taxon>Ectopseudomonas</taxon>
    </lineage>
</organism>
<comment type="caution">
    <text evidence="2">The sequence shown here is derived from an EMBL/GenBank/DDBJ whole genome shotgun (WGS) entry which is preliminary data.</text>
</comment>
<evidence type="ECO:0000313" key="2">
    <source>
        <dbReference type="EMBL" id="MDH0569108.1"/>
    </source>
</evidence>
<gene>
    <name evidence="2" type="ORF">N7671_18250</name>
</gene>
<dbReference type="EMBL" id="JAOEET010000061">
    <property type="protein sequence ID" value="MDH0569108.1"/>
    <property type="molecule type" value="Genomic_DNA"/>
</dbReference>